<dbReference type="STRING" id="882083.SacmaDRAFT_1578"/>
<dbReference type="PROSITE" id="PS50109">
    <property type="entry name" value="HIS_KIN"/>
    <property type="match status" value="1"/>
</dbReference>
<dbReference type="GO" id="GO:0005886">
    <property type="term" value="C:plasma membrane"/>
    <property type="evidence" value="ECO:0007669"/>
    <property type="project" value="TreeGrafter"/>
</dbReference>
<feature type="compositionally biased region" description="Low complexity" evidence="8">
    <location>
        <begin position="751"/>
        <end position="768"/>
    </location>
</feature>
<dbReference type="AlphaFoldDB" id="H5X2I9"/>
<dbReference type="SUPFAM" id="SSF55874">
    <property type="entry name" value="ATPase domain of HSP90 chaperone/DNA topoisomerase II/histidine kinase"/>
    <property type="match status" value="1"/>
</dbReference>
<dbReference type="Gene3D" id="3.30.565.10">
    <property type="entry name" value="Histidine kinase-like ATPase, C-terminal domain"/>
    <property type="match status" value="1"/>
</dbReference>
<evidence type="ECO:0000256" key="2">
    <source>
        <dbReference type="ARBA" id="ARBA00012438"/>
    </source>
</evidence>
<keyword evidence="3" id="KW-0597">Phosphoprotein</keyword>
<evidence type="ECO:0000259" key="10">
    <source>
        <dbReference type="PROSITE" id="PS50109"/>
    </source>
</evidence>
<reference evidence="11 12" key="1">
    <citation type="journal article" date="2012" name="Stand. Genomic Sci.">
        <title>Genome sequence of the ocean sediment bacterium Saccharomonospora marina type strain (XMU15(T)).</title>
        <authorList>
            <person name="Klenk H.P."/>
            <person name="Lu M."/>
            <person name="Lucas S."/>
            <person name="Lapidus A."/>
            <person name="Copeland A."/>
            <person name="Pitluck S."/>
            <person name="Goodwin L.A."/>
            <person name="Han C."/>
            <person name="Tapia R."/>
            <person name="Brambilla E.M."/>
            <person name="Potter G."/>
            <person name="Land M."/>
            <person name="Ivanova N."/>
            <person name="Rohde M."/>
            <person name="Goker M."/>
            <person name="Detter J.C."/>
            <person name="Li W.J."/>
            <person name="Kyrpides N.C."/>
            <person name="Woyke T."/>
        </authorList>
    </citation>
    <scope>NUCLEOTIDE SEQUENCE [LARGE SCALE GENOMIC DNA]</scope>
    <source>
        <strain evidence="11 12">XMU15</strain>
    </source>
</reference>
<keyword evidence="6 11" id="KW-0418">Kinase</keyword>
<dbReference type="Pfam" id="PF02518">
    <property type="entry name" value="HATPase_c"/>
    <property type="match status" value="1"/>
</dbReference>
<feature type="transmembrane region" description="Helical" evidence="9">
    <location>
        <begin position="341"/>
        <end position="361"/>
    </location>
</feature>
<dbReference type="SMART" id="SM00387">
    <property type="entry name" value="HATPase_c"/>
    <property type="match status" value="1"/>
</dbReference>
<feature type="compositionally biased region" description="Pro residues" evidence="8">
    <location>
        <begin position="733"/>
        <end position="750"/>
    </location>
</feature>
<evidence type="ECO:0000256" key="5">
    <source>
        <dbReference type="ARBA" id="ARBA00022692"/>
    </source>
</evidence>
<dbReference type="InterPro" id="IPR003594">
    <property type="entry name" value="HATPase_dom"/>
</dbReference>
<evidence type="ECO:0000256" key="7">
    <source>
        <dbReference type="ARBA" id="ARBA00022989"/>
    </source>
</evidence>
<keyword evidence="7 9" id="KW-1133">Transmembrane helix</keyword>
<evidence type="ECO:0000256" key="4">
    <source>
        <dbReference type="ARBA" id="ARBA00022679"/>
    </source>
</evidence>
<name>H5X2I9_9PSEU</name>
<evidence type="ECO:0000256" key="3">
    <source>
        <dbReference type="ARBA" id="ARBA00022553"/>
    </source>
</evidence>
<dbReference type="PANTHER" id="PTHR45436">
    <property type="entry name" value="SENSOR HISTIDINE KINASE YKOH"/>
    <property type="match status" value="1"/>
</dbReference>
<dbReference type="InterPro" id="IPR036890">
    <property type="entry name" value="HATPase_C_sf"/>
</dbReference>
<evidence type="ECO:0000313" key="12">
    <source>
        <dbReference type="Proteomes" id="UP000004926"/>
    </source>
</evidence>
<feature type="compositionally biased region" description="Basic and acidic residues" evidence="8">
    <location>
        <begin position="813"/>
        <end position="825"/>
    </location>
</feature>
<feature type="domain" description="Histidine kinase" evidence="10">
    <location>
        <begin position="548"/>
        <end position="656"/>
    </location>
</feature>
<organism evidence="11 12">
    <name type="scientific">Saccharomonospora marina XMU15</name>
    <dbReference type="NCBI Taxonomy" id="882083"/>
    <lineage>
        <taxon>Bacteria</taxon>
        <taxon>Bacillati</taxon>
        <taxon>Actinomycetota</taxon>
        <taxon>Actinomycetes</taxon>
        <taxon>Pseudonocardiales</taxon>
        <taxon>Pseudonocardiaceae</taxon>
        <taxon>Saccharomonospora</taxon>
    </lineage>
</organism>
<evidence type="ECO:0000313" key="11">
    <source>
        <dbReference type="EMBL" id="EHR49854.1"/>
    </source>
</evidence>
<dbReference type="PANTHER" id="PTHR45436:SF5">
    <property type="entry name" value="SENSOR HISTIDINE KINASE TRCS"/>
    <property type="match status" value="1"/>
</dbReference>
<evidence type="ECO:0000256" key="1">
    <source>
        <dbReference type="ARBA" id="ARBA00000085"/>
    </source>
</evidence>
<dbReference type="InterPro" id="IPR050428">
    <property type="entry name" value="TCS_sensor_his_kinase"/>
</dbReference>
<comment type="catalytic activity">
    <reaction evidence="1">
        <text>ATP + protein L-histidine = ADP + protein N-phospho-L-histidine.</text>
        <dbReference type="EC" id="2.7.13.3"/>
    </reaction>
</comment>
<accession>H5X2I9</accession>
<keyword evidence="9" id="KW-0472">Membrane</keyword>
<sequence>MSGSSGRKPGISLKARVLAIALVPSFVLLAAGVGFNTYALIEAVQKRDTAELLADGYNMAVPFMPAMSEERRASLAVVANPSQRNKAALAQARQGMDQLMSRFSSISSQVADAMPQRAKEAITRFVSAMPRMMELRQNVDSGRISRLQVYQAFNQIADAMIVAADSIGRDSTDKETALYRSTASDLMRISDWLVRSNSLAAASMQGGGMTRAELEEFSSLTRAYRAELASVGSRLPDEEQRQLQELQNSPQWQQLGRMETALVTQGFVEFDEQAQILGYVDPAGQFDPTASDVELPLSDQEWQAAARESATELSSMGLGELGTAAAAMEKEAAEDQLTRSVLIAVASLVLALAVLLLAMRMGNSVVRRLRRLRDDTLRADERLPSVVQRIRDGEPVDVSEEVPELHVGYDEIGEVADAFNKAQQTAVNAAVQEAQLREGTNAVFLNIARRSQAVVQRQLQVLDKAERAVEDPDQVELLFQLDHLSTRERRNAENLIILGGGQLGRQWRDGARLIDVVRSAVSETSQYNRVNIGRIPDMTLVGRAVADVIHLLAELVDNAIEFSPPGSRIEVRSNPVGKGTVIEVEDQGIGIDLEDREDYNAMFREPPDFSVMALTQDSRIGFFVVAKLAHEHGIKITLLESIYGGVRAVVLLPTNLTAVEAATQDSDPADDDATLRAIPRVPAAAGVSNGQSSLFAEHQGNGKVAHPGAEPSTNGAGEAHVDEEFRTRRRPGAQPPPQAPQQVPPQPQGPPQHQAPQHQVPQHQVPQHQVPPPPQPQWPSQSEGDLPPLPRRRRQTHLAPQLQDDPVSDQEPEPEHESAEPDFDQRAAQARNVMSAFQRGTERGRAEEQGPWRP</sequence>
<feature type="compositionally biased region" description="Basic and acidic residues" evidence="8">
    <location>
        <begin position="840"/>
        <end position="854"/>
    </location>
</feature>
<dbReference type="eggNOG" id="COG0642">
    <property type="taxonomic scope" value="Bacteria"/>
</dbReference>
<dbReference type="Gene3D" id="6.10.340.10">
    <property type="match status" value="1"/>
</dbReference>
<keyword evidence="12" id="KW-1185">Reference proteome</keyword>
<feature type="region of interest" description="Disordered" evidence="8">
    <location>
        <begin position="699"/>
        <end position="854"/>
    </location>
</feature>
<dbReference type="InterPro" id="IPR005467">
    <property type="entry name" value="His_kinase_dom"/>
</dbReference>
<evidence type="ECO:0000256" key="8">
    <source>
        <dbReference type="SAM" id="MobiDB-lite"/>
    </source>
</evidence>
<keyword evidence="4" id="KW-0808">Transferase</keyword>
<evidence type="ECO:0000256" key="6">
    <source>
        <dbReference type="ARBA" id="ARBA00022777"/>
    </source>
</evidence>
<dbReference type="RefSeq" id="WP_009153240.1">
    <property type="nucleotide sequence ID" value="NZ_CM001439.1"/>
</dbReference>
<dbReference type="GO" id="GO:0004673">
    <property type="term" value="F:protein histidine kinase activity"/>
    <property type="evidence" value="ECO:0007669"/>
    <property type="project" value="UniProtKB-EC"/>
</dbReference>
<dbReference type="InterPro" id="IPR013587">
    <property type="entry name" value="Nitrate/nitrite_sensing"/>
</dbReference>
<proteinExistence type="predicted"/>
<dbReference type="GO" id="GO:0000160">
    <property type="term" value="P:phosphorelay signal transduction system"/>
    <property type="evidence" value="ECO:0007669"/>
    <property type="project" value="TreeGrafter"/>
</dbReference>
<protein>
    <recommendedName>
        <fullName evidence="2">histidine kinase</fullName>
        <ecNumber evidence="2">2.7.13.3</ecNumber>
    </recommendedName>
</protein>
<evidence type="ECO:0000256" key="9">
    <source>
        <dbReference type="SAM" id="Phobius"/>
    </source>
</evidence>
<keyword evidence="5 9" id="KW-0812">Transmembrane</keyword>
<dbReference type="Pfam" id="PF08376">
    <property type="entry name" value="NIT"/>
    <property type="match status" value="1"/>
</dbReference>
<dbReference type="Proteomes" id="UP000004926">
    <property type="component" value="Chromosome"/>
</dbReference>
<dbReference type="HOGENOM" id="CLU_002554_2_1_11"/>
<dbReference type="OrthoDB" id="3502710at2"/>
<gene>
    <name evidence="11" type="ORF">SacmaDRAFT_1578</name>
</gene>
<dbReference type="EMBL" id="CM001439">
    <property type="protein sequence ID" value="EHR49854.1"/>
    <property type="molecule type" value="Genomic_DNA"/>
</dbReference>
<dbReference type="EC" id="2.7.13.3" evidence="2"/>